<accession>A0A9W9YTR1</accession>
<feature type="compositionally biased region" description="Low complexity" evidence="2">
    <location>
        <begin position="47"/>
        <end position="56"/>
    </location>
</feature>
<organism evidence="3 4">
    <name type="scientific">Desmophyllum pertusum</name>
    <dbReference type="NCBI Taxonomy" id="174260"/>
    <lineage>
        <taxon>Eukaryota</taxon>
        <taxon>Metazoa</taxon>
        <taxon>Cnidaria</taxon>
        <taxon>Anthozoa</taxon>
        <taxon>Hexacorallia</taxon>
        <taxon>Scleractinia</taxon>
        <taxon>Caryophylliina</taxon>
        <taxon>Caryophylliidae</taxon>
        <taxon>Desmophyllum</taxon>
    </lineage>
</organism>
<evidence type="ECO:0000256" key="2">
    <source>
        <dbReference type="SAM" id="MobiDB-lite"/>
    </source>
</evidence>
<evidence type="ECO:0000313" key="3">
    <source>
        <dbReference type="EMBL" id="KAJ7369301.1"/>
    </source>
</evidence>
<keyword evidence="4" id="KW-1185">Reference proteome</keyword>
<dbReference type="OrthoDB" id="10037581at2759"/>
<dbReference type="PANTHER" id="PTHR14972:SF8">
    <property type="entry name" value="GLUCOCORTICOID-INDUCED TRANSCRIPT 1 PROTEIN-LIKE ISOFORM X1"/>
    <property type="match status" value="1"/>
</dbReference>
<gene>
    <name evidence="3" type="primary">GLCCI1_4</name>
    <name evidence="3" type="ORF">OS493_039903</name>
</gene>
<feature type="compositionally biased region" description="Low complexity" evidence="2">
    <location>
        <begin position="66"/>
        <end position="76"/>
    </location>
</feature>
<proteinExistence type="predicted"/>
<feature type="region of interest" description="Disordered" evidence="2">
    <location>
        <begin position="1"/>
        <end position="108"/>
    </location>
</feature>
<evidence type="ECO:0000313" key="4">
    <source>
        <dbReference type="Proteomes" id="UP001163046"/>
    </source>
</evidence>
<sequence length="192" mass="20159">MLTYGQTERVTMEQIPDGRKAPVVEMLSGIGTPADNQDGQDSGGSGNSSSRSHSASPTYPIMPGASDSRPSSRCSSGGALPAGGPKYASSPKPNNSYLFAREPPDGAEKVPLHVEDAGRDTSPLFLGPDKSKVKIISISARSAFSSFLYPTLLPQNGSHFSSDGQPTAVQDGSIAVILWRQWIGLKAMQTPP</sequence>
<dbReference type="InterPro" id="IPR026642">
    <property type="entry name" value="Glcci1/FAM117"/>
</dbReference>
<dbReference type="PANTHER" id="PTHR14972">
    <property type="entry name" value="AGAP011572-PA"/>
    <property type="match status" value="1"/>
</dbReference>
<dbReference type="EMBL" id="MU827081">
    <property type="protein sequence ID" value="KAJ7369301.1"/>
    <property type="molecule type" value="Genomic_DNA"/>
</dbReference>
<dbReference type="Pfam" id="PF15388">
    <property type="entry name" value="FAM117"/>
    <property type="match status" value="1"/>
</dbReference>
<dbReference type="AlphaFoldDB" id="A0A9W9YTR1"/>
<dbReference type="Proteomes" id="UP001163046">
    <property type="component" value="Unassembled WGS sequence"/>
</dbReference>
<protein>
    <submittedName>
        <fullName evidence="3">Protein Family FAM117</fullName>
    </submittedName>
</protein>
<comment type="caution">
    <text evidence="3">The sequence shown here is derived from an EMBL/GenBank/DDBJ whole genome shotgun (WGS) entry which is preliminary data.</text>
</comment>
<evidence type="ECO:0000256" key="1">
    <source>
        <dbReference type="ARBA" id="ARBA00022553"/>
    </source>
</evidence>
<name>A0A9W9YTR1_9CNID</name>
<reference evidence="3" key="1">
    <citation type="submission" date="2023-01" db="EMBL/GenBank/DDBJ databases">
        <title>Genome assembly of the deep-sea coral Lophelia pertusa.</title>
        <authorList>
            <person name="Herrera S."/>
            <person name="Cordes E."/>
        </authorList>
    </citation>
    <scope>NUCLEOTIDE SEQUENCE</scope>
    <source>
        <strain evidence="3">USNM1676648</strain>
        <tissue evidence="3">Polyp</tissue>
    </source>
</reference>
<keyword evidence="1" id="KW-0597">Phosphoprotein</keyword>